<name>A0A6P2BVD9_9ACTN</name>
<protein>
    <submittedName>
        <fullName evidence="1">Phytanoyl-CoA dioxygenase family protein</fullName>
    </submittedName>
</protein>
<evidence type="ECO:0000313" key="2">
    <source>
        <dbReference type="Proteomes" id="UP000460272"/>
    </source>
</evidence>
<keyword evidence="2" id="KW-1185">Reference proteome</keyword>
<dbReference type="Pfam" id="PF05721">
    <property type="entry name" value="PhyH"/>
    <property type="match status" value="1"/>
</dbReference>
<accession>A0A6P2BVD9</accession>
<dbReference type="InterPro" id="IPR008775">
    <property type="entry name" value="Phytyl_CoA_dOase-like"/>
</dbReference>
<dbReference type="Gene3D" id="2.60.120.620">
    <property type="entry name" value="q2cbj1_9rhob like domain"/>
    <property type="match status" value="1"/>
</dbReference>
<dbReference type="AlphaFoldDB" id="A0A6P2BVD9"/>
<dbReference type="GO" id="GO:0005506">
    <property type="term" value="F:iron ion binding"/>
    <property type="evidence" value="ECO:0007669"/>
    <property type="project" value="UniProtKB-ARBA"/>
</dbReference>
<reference evidence="1 2" key="1">
    <citation type="submission" date="2018-11" db="EMBL/GenBank/DDBJ databases">
        <title>Trebonia kvetii gen.nov., sp.nov., a novel acidophilic actinobacterium, and proposal of the new actinobacterial family Treboniaceae fam. nov.</title>
        <authorList>
            <person name="Rapoport D."/>
            <person name="Sagova-Mareckova M."/>
            <person name="Sedlacek I."/>
            <person name="Provaznik J."/>
            <person name="Kralova S."/>
            <person name="Pavlinic D."/>
            <person name="Benes V."/>
            <person name="Kopecky J."/>
        </authorList>
    </citation>
    <scope>NUCLEOTIDE SEQUENCE [LARGE SCALE GENOMIC DNA]</scope>
    <source>
        <strain evidence="1 2">15Tr583</strain>
    </source>
</reference>
<keyword evidence="1" id="KW-0223">Dioxygenase</keyword>
<dbReference type="GO" id="GO:0016706">
    <property type="term" value="F:2-oxoglutarate-dependent dioxygenase activity"/>
    <property type="evidence" value="ECO:0007669"/>
    <property type="project" value="UniProtKB-ARBA"/>
</dbReference>
<sequence>MMATMPVTSAGQDVAGRLLSDGYVVVTGMMTPDGVRDAQADLGRLLDVTRTGRNSFEGFATQRIYALFAKTRVFDAAATHPLLLGVLDQVLGHYQLSAPVGICIGADEKAQVLHRDDAIYPVPEPHPPLVVNTMWPLDEFTAQNGATRFIPGSHRWEPGRRPGPGDPVETAVMSPGSALFYLGSLWHGGGANHTSRPRLGVILEYAAGWLRPQENHCLAVPRDVVRDLPERLQELLGYNIYPPFVGYVDGSHPRRVLSADS</sequence>
<dbReference type="Proteomes" id="UP000460272">
    <property type="component" value="Unassembled WGS sequence"/>
</dbReference>
<dbReference type="PANTHER" id="PTHR20883:SF48">
    <property type="entry name" value="ECTOINE DIOXYGENASE"/>
    <property type="match status" value="1"/>
</dbReference>
<organism evidence="1 2">
    <name type="scientific">Trebonia kvetii</name>
    <dbReference type="NCBI Taxonomy" id="2480626"/>
    <lineage>
        <taxon>Bacteria</taxon>
        <taxon>Bacillati</taxon>
        <taxon>Actinomycetota</taxon>
        <taxon>Actinomycetes</taxon>
        <taxon>Streptosporangiales</taxon>
        <taxon>Treboniaceae</taxon>
        <taxon>Trebonia</taxon>
    </lineage>
</organism>
<comment type="caution">
    <text evidence="1">The sequence shown here is derived from an EMBL/GenBank/DDBJ whole genome shotgun (WGS) entry which is preliminary data.</text>
</comment>
<dbReference type="EMBL" id="RPFW01000005">
    <property type="protein sequence ID" value="TVZ02657.1"/>
    <property type="molecule type" value="Genomic_DNA"/>
</dbReference>
<proteinExistence type="predicted"/>
<dbReference type="SUPFAM" id="SSF51197">
    <property type="entry name" value="Clavaminate synthase-like"/>
    <property type="match status" value="1"/>
</dbReference>
<keyword evidence="1" id="KW-0560">Oxidoreductase</keyword>
<evidence type="ECO:0000313" key="1">
    <source>
        <dbReference type="EMBL" id="TVZ02657.1"/>
    </source>
</evidence>
<gene>
    <name evidence="1" type="ORF">EAS64_28225</name>
</gene>
<dbReference type="PANTHER" id="PTHR20883">
    <property type="entry name" value="PHYTANOYL-COA DIOXYGENASE DOMAIN CONTAINING 1"/>
    <property type="match status" value="1"/>
</dbReference>
<dbReference type="OrthoDB" id="9796766at2"/>